<dbReference type="KEGG" id="haly:HYG82_20365"/>
<dbReference type="Proteomes" id="UP000509241">
    <property type="component" value="Chromosome"/>
</dbReference>
<dbReference type="PROSITE" id="PS51257">
    <property type="entry name" value="PROKAR_LIPOPROTEIN"/>
    <property type="match status" value="1"/>
</dbReference>
<dbReference type="InterPro" id="IPR019546">
    <property type="entry name" value="TAT_signal_bac_arc"/>
</dbReference>
<gene>
    <name evidence="2" type="ORF">HYG82_20365</name>
</gene>
<reference evidence="2 3" key="1">
    <citation type="submission" date="2020-07" db="EMBL/GenBank/DDBJ databases">
        <authorList>
            <person name="Cui H."/>
        </authorList>
    </citation>
    <scope>NUCLEOTIDE SEQUENCE [LARGE SCALE GENOMIC DNA]</scope>
    <source>
        <strain evidence="2 3">YPL8</strain>
    </source>
</reference>
<evidence type="ECO:0000313" key="2">
    <source>
        <dbReference type="EMBL" id="QLG51013.1"/>
    </source>
</evidence>
<dbReference type="EMBL" id="CP058601">
    <property type="protein sequence ID" value="QLG51013.1"/>
    <property type="molecule type" value="Genomic_DNA"/>
</dbReference>
<protein>
    <submittedName>
        <fullName evidence="2">Twin-arginine translocation signal domain-containing protein</fullName>
    </submittedName>
</protein>
<keyword evidence="3" id="KW-1185">Reference proteome</keyword>
<dbReference type="AlphaFoldDB" id="A0A7D5GQ25"/>
<dbReference type="NCBIfam" id="TIGR01409">
    <property type="entry name" value="TAT_signal_seq"/>
    <property type="match status" value="1"/>
</dbReference>
<feature type="region of interest" description="Disordered" evidence="1">
    <location>
        <begin position="19"/>
        <end position="54"/>
    </location>
</feature>
<evidence type="ECO:0000256" key="1">
    <source>
        <dbReference type="SAM" id="MobiDB-lite"/>
    </source>
</evidence>
<proteinExistence type="predicted"/>
<dbReference type="GeneID" id="56035698"/>
<evidence type="ECO:0000313" key="3">
    <source>
        <dbReference type="Proteomes" id="UP000509241"/>
    </source>
</evidence>
<accession>A0A7D5GQ25</accession>
<dbReference type="RefSeq" id="WP_179264109.1">
    <property type="nucleotide sequence ID" value="NZ_CP058601.1"/>
</dbReference>
<organism evidence="2 3">
    <name type="scientific">Natrinema halophilum</name>
    <dbReference type="NCBI Taxonomy" id="1699371"/>
    <lineage>
        <taxon>Archaea</taxon>
        <taxon>Methanobacteriati</taxon>
        <taxon>Methanobacteriota</taxon>
        <taxon>Stenosarchaea group</taxon>
        <taxon>Halobacteria</taxon>
        <taxon>Halobacteriales</taxon>
        <taxon>Natrialbaceae</taxon>
        <taxon>Natrinema</taxon>
    </lineage>
</organism>
<sequence>MERRRFLAASATITAVVFAGCGSPNDDDDDGGGDGYSLDEPTEITPPDNDVIAR</sequence>
<name>A0A7D5GQ25_9EURY</name>